<name>A0A918TPR3_9BACT</name>
<reference evidence="3" key="2">
    <citation type="submission" date="2020-09" db="EMBL/GenBank/DDBJ databases">
        <authorList>
            <person name="Sun Q."/>
            <person name="Kim S."/>
        </authorList>
    </citation>
    <scope>NUCLEOTIDE SEQUENCE</scope>
    <source>
        <strain evidence="3">KCTC 12988</strain>
    </source>
</reference>
<dbReference type="Pfam" id="PF13385">
    <property type="entry name" value="Laminin_G_3"/>
    <property type="match status" value="2"/>
</dbReference>
<protein>
    <recommendedName>
        <fullName evidence="2">BIG2 domain-containing protein</fullName>
    </recommendedName>
</protein>
<dbReference type="Gene3D" id="2.60.120.200">
    <property type="match status" value="2"/>
</dbReference>
<dbReference type="InterPro" id="IPR013320">
    <property type="entry name" value="ConA-like_dom_sf"/>
</dbReference>
<dbReference type="Gene3D" id="2.60.40.1080">
    <property type="match status" value="3"/>
</dbReference>
<dbReference type="SUPFAM" id="SSF49899">
    <property type="entry name" value="Concanavalin A-like lectins/glucanases"/>
    <property type="match status" value="2"/>
</dbReference>
<dbReference type="SMART" id="SM00635">
    <property type="entry name" value="BID_2"/>
    <property type="match status" value="3"/>
</dbReference>
<reference evidence="3" key="1">
    <citation type="journal article" date="2014" name="Int. J. Syst. Evol. Microbiol.">
        <title>Complete genome sequence of Corynebacterium casei LMG S-19264T (=DSM 44701T), isolated from a smear-ripened cheese.</title>
        <authorList>
            <consortium name="US DOE Joint Genome Institute (JGI-PGF)"/>
            <person name="Walter F."/>
            <person name="Albersmeier A."/>
            <person name="Kalinowski J."/>
            <person name="Ruckert C."/>
        </authorList>
    </citation>
    <scope>NUCLEOTIDE SEQUENCE</scope>
    <source>
        <strain evidence="3">KCTC 12988</strain>
    </source>
</reference>
<gene>
    <name evidence="3" type="ORF">GCM10007100_22750</name>
</gene>
<dbReference type="EMBL" id="BMXI01000009">
    <property type="protein sequence ID" value="GHC55576.1"/>
    <property type="molecule type" value="Genomic_DNA"/>
</dbReference>
<dbReference type="InterPro" id="IPR003343">
    <property type="entry name" value="Big_2"/>
</dbReference>
<dbReference type="SUPFAM" id="SSF49373">
    <property type="entry name" value="Invasin/intimin cell-adhesion fragments"/>
    <property type="match status" value="3"/>
</dbReference>
<feature type="domain" description="BIG2" evidence="2">
    <location>
        <begin position="236"/>
        <end position="321"/>
    </location>
</feature>
<evidence type="ECO:0000313" key="4">
    <source>
        <dbReference type="Proteomes" id="UP000644507"/>
    </source>
</evidence>
<accession>A0A918TPR3</accession>
<proteinExistence type="predicted"/>
<keyword evidence="1" id="KW-0732">Signal</keyword>
<keyword evidence="4" id="KW-1185">Reference proteome</keyword>
<feature type="signal peptide" evidence="1">
    <location>
        <begin position="1"/>
        <end position="21"/>
    </location>
</feature>
<sequence length="1116" mass="116423">MKPKYITAILLGLAAGSTSHADVLIDFGQANQILAVESEFESAVGSIPTGTASGTIYEVSGPAPSARIGASYSILNFYDRGTTNLNGVNSFNSALTINNLENDYIFLPNGGDPAITVEICNLAAILSPSTEYTIYLWGQGDQPNQGSAFVFDVTNISDPTAGVELKTADDPDLTDPPVVSYTFTTPATLPDSLKFDWYRAVEGPASTAGYAGMPALAITGPTVETTFSPGALTDFTVNGFEVNSAACEFPALGTQIPSFEATFAGLPCSIPVAANDFDITYSSGDESVATVDFDGFVTPTGLGTTTITANYQGLTASIPVTVTQAFPPAPVVVHRYSFNNADASTDTSLANGGAIEPDLVGSADGIVYDATYDGNGQLIFNNTATVPGTDPAELLCPHVDLPNGIFSGFAKNAAGTEGQSFSIEWWASASRTGGSWQRFFAFGRSTATGTTPGLEVGESDVNCNTDTGNGADFFDIVAKRSNAGQTRIEVNDTTGGSTVFFDQIAFPSNEMIHWVMTYDLDCNVISLYQDGKIWQTTGGISGENLATISDVNNYIGRPSWSGNALFGGSFDEVRFFTGVMDELDIAQSYAAGPDAPNEDLLVDPGNLVSLASTPNPLVLSKASPDEDYQLKIDATFDGGSTFEVTNFSAVTYSSDDIDVIEFDEDGQIVYTAPGTANITVTYAHSSGTQSVVVPVTIEDITAVTVAAPTTTIGFDGEAKPNVQFTASADFGSLTGLDVTNALDIDWTSSDETVATVDFATGLVTPVAAGTATISAEYCGMSDGVEITVAEFAAKPPIQKHHYTFNYPDGSTPTTVPDSVGGMDGVVVNSGFSYSGGALNLPGGAVAAGDTTAPFVDLPNGMISGLDTTTYGNAHSFEMWVTRTSTSNWERLFSFGSSSGGEGFSGTGLTYLYLTAQKGGTGAPGSSFTTNSSGGETMKLEDTLPMPTTETHFVVTYDTDNGIGKLYVDGFLVDFDFPTEALSTLDDFNNWLGRAQWNDPLPTLSINEFNVYCGIFSDADASAAYAAGPDITTVLEAPAELNLSVVDYSGGNLNVSAEGLTGGADYQFESYNTTTSSWETVAGSTFTAAGAVEARSIPTAPLGTTALVRLTEATPAP</sequence>
<feature type="domain" description="BIG2" evidence="2">
    <location>
        <begin position="606"/>
        <end position="692"/>
    </location>
</feature>
<dbReference type="Pfam" id="PF02368">
    <property type="entry name" value="Big_2"/>
    <property type="match status" value="1"/>
</dbReference>
<dbReference type="AlphaFoldDB" id="A0A918TPR3"/>
<evidence type="ECO:0000259" key="2">
    <source>
        <dbReference type="SMART" id="SM00635"/>
    </source>
</evidence>
<evidence type="ECO:0000256" key="1">
    <source>
        <dbReference type="SAM" id="SignalP"/>
    </source>
</evidence>
<feature type="domain" description="BIG2" evidence="2">
    <location>
        <begin position="699"/>
        <end position="787"/>
    </location>
</feature>
<dbReference type="InterPro" id="IPR008964">
    <property type="entry name" value="Invasin/intimin_cell_adhesion"/>
</dbReference>
<dbReference type="Proteomes" id="UP000644507">
    <property type="component" value="Unassembled WGS sequence"/>
</dbReference>
<evidence type="ECO:0000313" key="3">
    <source>
        <dbReference type="EMBL" id="GHC55576.1"/>
    </source>
</evidence>
<organism evidence="3 4">
    <name type="scientific">Roseibacillus persicicus</name>
    <dbReference type="NCBI Taxonomy" id="454148"/>
    <lineage>
        <taxon>Bacteria</taxon>
        <taxon>Pseudomonadati</taxon>
        <taxon>Verrucomicrobiota</taxon>
        <taxon>Verrucomicrobiia</taxon>
        <taxon>Verrucomicrobiales</taxon>
        <taxon>Verrucomicrobiaceae</taxon>
        <taxon>Roseibacillus</taxon>
    </lineage>
</organism>
<dbReference type="RefSeq" id="WP_189570086.1">
    <property type="nucleotide sequence ID" value="NZ_BMXI01000009.1"/>
</dbReference>
<feature type="chain" id="PRO_5037494606" description="BIG2 domain-containing protein" evidence="1">
    <location>
        <begin position="22"/>
        <end position="1116"/>
    </location>
</feature>
<comment type="caution">
    <text evidence="3">The sequence shown here is derived from an EMBL/GenBank/DDBJ whole genome shotgun (WGS) entry which is preliminary data.</text>
</comment>